<evidence type="ECO:0000256" key="11">
    <source>
        <dbReference type="SAM" id="MobiDB-lite"/>
    </source>
</evidence>
<keyword evidence="4" id="KW-0812">Transmembrane</keyword>
<evidence type="ECO:0000256" key="6">
    <source>
        <dbReference type="ARBA" id="ARBA00022824"/>
    </source>
</evidence>
<evidence type="ECO:0000313" key="12">
    <source>
        <dbReference type="EMBL" id="JAV25849.1"/>
    </source>
</evidence>
<dbReference type="FunFam" id="1.10.10.10:FF:000143">
    <property type="entry name" value="DDRGK domain-containing protein 1"/>
    <property type="match status" value="1"/>
</dbReference>
<evidence type="ECO:0000256" key="9">
    <source>
        <dbReference type="ARBA" id="ARBA00049608"/>
    </source>
</evidence>
<dbReference type="GO" id="GO:0044389">
    <property type="term" value="F:ubiquitin-like protein ligase binding"/>
    <property type="evidence" value="ECO:0007669"/>
    <property type="project" value="TreeGrafter"/>
</dbReference>
<feature type="region of interest" description="Disordered" evidence="11">
    <location>
        <begin position="55"/>
        <end position="99"/>
    </location>
</feature>
<dbReference type="SMART" id="SM01128">
    <property type="entry name" value="DDRGK"/>
    <property type="match status" value="1"/>
</dbReference>
<dbReference type="PANTHER" id="PTHR48176:SF1">
    <property type="entry name" value="DDRGK DOMAIN-CONTAINING PROTEIN 1"/>
    <property type="match status" value="1"/>
</dbReference>
<comment type="similarity">
    <text evidence="2">Belongs to the DDRGK1 family.</text>
</comment>
<dbReference type="EMBL" id="GFDL01009196">
    <property type="protein sequence ID" value="JAV25849.1"/>
    <property type="molecule type" value="Transcribed_RNA"/>
</dbReference>
<dbReference type="InterPro" id="IPR036390">
    <property type="entry name" value="WH_DNA-bd_sf"/>
</dbReference>
<dbReference type="PANTHER" id="PTHR48176">
    <property type="entry name" value="DDRGK DOMAIN-CONTAINING PROTEIN 1"/>
    <property type="match status" value="1"/>
</dbReference>
<reference evidence="12" key="1">
    <citation type="submission" date="2017-01" db="EMBL/GenBank/DDBJ databases">
        <title>A deep insight into the sialotranscriptome of adult male and female Cluex tarsalis mosquitoes.</title>
        <authorList>
            <person name="Ribeiro J.M."/>
            <person name="Moreira F."/>
            <person name="Bernard K.A."/>
            <person name="Calvo E."/>
        </authorList>
    </citation>
    <scope>NUCLEOTIDE SEQUENCE</scope>
    <source>
        <strain evidence="12">Kern County</strain>
        <tissue evidence="12">Salivary glands</tissue>
    </source>
</reference>
<dbReference type="SUPFAM" id="SSF46785">
    <property type="entry name" value="Winged helix' DNA-binding domain"/>
    <property type="match status" value="1"/>
</dbReference>
<evidence type="ECO:0000256" key="3">
    <source>
        <dbReference type="ARBA" id="ARBA00018218"/>
    </source>
</evidence>
<evidence type="ECO:0000256" key="2">
    <source>
        <dbReference type="ARBA" id="ARBA00009829"/>
    </source>
</evidence>
<dbReference type="Gene3D" id="1.10.10.10">
    <property type="entry name" value="Winged helix-like DNA-binding domain superfamily/Winged helix DNA-binding domain"/>
    <property type="match status" value="1"/>
</dbReference>
<proteinExistence type="inferred from homology"/>
<accession>A0A1Q3FE82</accession>
<evidence type="ECO:0000256" key="1">
    <source>
        <dbReference type="ARBA" id="ARBA00004389"/>
    </source>
</evidence>
<evidence type="ECO:0000256" key="5">
    <source>
        <dbReference type="ARBA" id="ARBA00022786"/>
    </source>
</evidence>
<keyword evidence="8" id="KW-0472">Membrane</keyword>
<feature type="compositionally biased region" description="Basic and acidic residues" evidence="11">
    <location>
        <begin position="82"/>
        <end position="99"/>
    </location>
</feature>
<comment type="subunit">
    <text evidence="10">Interacts with Atg9; the interaction is transient.</text>
</comment>
<protein>
    <recommendedName>
        <fullName evidence="3">DDRGK domain-containing protein 1</fullName>
    </recommendedName>
</protein>
<keyword evidence="7" id="KW-1133">Transmembrane helix</keyword>
<dbReference type="InterPro" id="IPR019153">
    <property type="entry name" value="DDRGK_dom-contain"/>
</dbReference>
<organism evidence="12">
    <name type="scientific">Culex tarsalis</name>
    <name type="common">Encephalitis mosquito</name>
    <dbReference type="NCBI Taxonomy" id="7177"/>
    <lineage>
        <taxon>Eukaryota</taxon>
        <taxon>Metazoa</taxon>
        <taxon>Ecdysozoa</taxon>
        <taxon>Arthropoda</taxon>
        <taxon>Hexapoda</taxon>
        <taxon>Insecta</taxon>
        <taxon>Pterygota</taxon>
        <taxon>Neoptera</taxon>
        <taxon>Endopterygota</taxon>
        <taxon>Diptera</taxon>
        <taxon>Nematocera</taxon>
        <taxon>Culicoidea</taxon>
        <taxon>Culicidae</taxon>
        <taxon>Culicinae</taxon>
        <taxon>Culicini</taxon>
        <taxon>Culex</taxon>
        <taxon>Culex</taxon>
    </lineage>
</organism>
<dbReference type="InterPro" id="IPR036388">
    <property type="entry name" value="WH-like_DNA-bd_sf"/>
</dbReference>
<comment type="function">
    <text evidence="9">Substrate adapter for ufmylation, the covalent attachment of the ubiquitin-like modifier UFM1 to substrate proteins. Required for ufmylation of Atg9; protects the nervous system during aging, possibly by stabilizing Atg9 and supporting its function.</text>
</comment>
<feature type="region of interest" description="Disordered" evidence="11">
    <location>
        <begin position="132"/>
        <end position="161"/>
    </location>
</feature>
<dbReference type="Pfam" id="PF09756">
    <property type="entry name" value="DDRGK"/>
    <property type="match status" value="1"/>
</dbReference>
<sequence>MDLLLLLGIAVALLVILITLFFLTKGKGSQESGQLRVEHEANAAPRRAQVIRNQRNRARVAAAPAEEQHHAAADGGSDEDEIPHADFNGEKMGAKKRAKLEAKAEKKALREQELKIRDEQKKKDALLEEQRKVEAEKEAEEERKREEAERKVREEKARQEHEEYLRMKEAFSVEEEGFDEEQEDDKQNMLQEFINFVKSNKVVVLEDLAVQFKLKTQAAIDRIVELQKDGRLSGVIDDRGKFIYISEDELNAVAKFIKQRGRVSITELAENSNNLINLVPVSAE</sequence>
<evidence type="ECO:0000256" key="7">
    <source>
        <dbReference type="ARBA" id="ARBA00022989"/>
    </source>
</evidence>
<dbReference type="InterPro" id="IPR050899">
    <property type="entry name" value="DDRGK_domain-containing"/>
</dbReference>
<evidence type="ECO:0000256" key="10">
    <source>
        <dbReference type="ARBA" id="ARBA00049687"/>
    </source>
</evidence>
<dbReference type="AlphaFoldDB" id="A0A1Q3FE82"/>
<evidence type="ECO:0000256" key="8">
    <source>
        <dbReference type="ARBA" id="ARBA00023136"/>
    </source>
</evidence>
<comment type="subcellular location">
    <subcellularLocation>
        <location evidence="1">Endoplasmic reticulum membrane</location>
        <topology evidence="1">Single-pass membrane protein</topology>
    </subcellularLocation>
</comment>
<feature type="compositionally biased region" description="Low complexity" evidence="11">
    <location>
        <begin position="55"/>
        <end position="65"/>
    </location>
</feature>
<keyword evidence="5" id="KW-0833">Ubl conjugation pathway</keyword>
<dbReference type="GO" id="GO:0005789">
    <property type="term" value="C:endoplasmic reticulum membrane"/>
    <property type="evidence" value="ECO:0007669"/>
    <property type="project" value="UniProtKB-SubCell"/>
</dbReference>
<keyword evidence="6" id="KW-0256">Endoplasmic reticulum</keyword>
<name>A0A1Q3FE82_CULTA</name>
<evidence type="ECO:0000256" key="4">
    <source>
        <dbReference type="ARBA" id="ARBA00022692"/>
    </source>
</evidence>